<accession>A0AAN4YU12</accession>
<evidence type="ECO:0000313" key="3">
    <source>
        <dbReference type="Proteomes" id="UP001165205"/>
    </source>
</evidence>
<name>A0AAN4YU12_ASPOZ</name>
<dbReference type="EMBL" id="BSYA01000203">
    <property type="protein sequence ID" value="GMG36535.1"/>
    <property type="molecule type" value="Genomic_DNA"/>
</dbReference>
<evidence type="ECO:0000313" key="2">
    <source>
        <dbReference type="EMBL" id="GMG36535.1"/>
    </source>
</evidence>
<evidence type="ECO:0000256" key="1">
    <source>
        <dbReference type="SAM" id="MobiDB-lite"/>
    </source>
</evidence>
<organism evidence="2 3">
    <name type="scientific">Aspergillus oryzae</name>
    <name type="common">Yellow koji mold</name>
    <dbReference type="NCBI Taxonomy" id="5062"/>
    <lineage>
        <taxon>Eukaryota</taxon>
        <taxon>Fungi</taxon>
        <taxon>Dikarya</taxon>
        <taxon>Ascomycota</taxon>
        <taxon>Pezizomycotina</taxon>
        <taxon>Eurotiomycetes</taxon>
        <taxon>Eurotiomycetidae</taxon>
        <taxon>Eurotiales</taxon>
        <taxon>Aspergillaceae</taxon>
        <taxon>Aspergillus</taxon>
        <taxon>Aspergillus subgen. Circumdati</taxon>
    </lineage>
</organism>
<feature type="region of interest" description="Disordered" evidence="1">
    <location>
        <begin position="199"/>
        <end position="224"/>
    </location>
</feature>
<sequence length="240" mass="25017">MVDPDKIGLVDSDGVTTPDVLGVDIGDSNVPGNSQYLFSIQLRTPWLPTYWIMTFSTPLTIRRPLPLMTPLVPSPIRDLLELTVIPREPALSLVRVRETLMPNLVLVAHLLGHRGGGSAGLVVGAPVILVDGHLAGGASSPRSATSLRGGTLSVGEVESLAQNNHTGLIVTEVGDQLIGGSGVDGGGTATTSSARCEALRGARDTSAQGPRGEGGNGRKNSGVLHPGSLLLRFEMVLRKE</sequence>
<reference evidence="2" key="1">
    <citation type="submission" date="2023-04" db="EMBL/GenBank/DDBJ databases">
        <title>Aspergillus oryzae NBRC 4228.</title>
        <authorList>
            <person name="Ichikawa N."/>
            <person name="Sato H."/>
            <person name="Tonouchi N."/>
        </authorList>
    </citation>
    <scope>NUCLEOTIDE SEQUENCE</scope>
    <source>
        <strain evidence="2">NBRC 4228</strain>
    </source>
</reference>
<dbReference type="AlphaFoldDB" id="A0AAN4YU12"/>
<dbReference type="Proteomes" id="UP001165205">
    <property type="component" value="Unassembled WGS sequence"/>
</dbReference>
<proteinExistence type="predicted"/>
<gene>
    <name evidence="2" type="ORF">Aory04_001155300</name>
</gene>
<protein>
    <submittedName>
        <fullName evidence="2">Unnamed protein product</fullName>
    </submittedName>
</protein>
<comment type="caution">
    <text evidence="2">The sequence shown here is derived from an EMBL/GenBank/DDBJ whole genome shotgun (WGS) entry which is preliminary data.</text>
</comment>